<name>A0A4Y2P813_ARAVE</name>
<evidence type="ECO:0000256" key="1">
    <source>
        <dbReference type="ARBA" id="ARBA00012493"/>
    </source>
</evidence>
<evidence type="ECO:0000313" key="11">
    <source>
        <dbReference type="Proteomes" id="UP000499080"/>
    </source>
</evidence>
<evidence type="ECO:0000256" key="2">
    <source>
        <dbReference type="ARBA" id="ARBA00022679"/>
    </source>
</evidence>
<dbReference type="InterPro" id="IPR050951">
    <property type="entry name" value="Retrovirus_Pol_polyprotein"/>
</dbReference>
<dbReference type="EMBL" id="BGPR01010440">
    <property type="protein sequence ID" value="GBN46156.1"/>
    <property type="molecule type" value="Genomic_DNA"/>
</dbReference>
<dbReference type="AlphaFoldDB" id="A0A4Y2P813"/>
<evidence type="ECO:0000259" key="9">
    <source>
        <dbReference type="PROSITE" id="PS50994"/>
    </source>
</evidence>
<dbReference type="GO" id="GO:0015074">
    <property type="term" value="P:DNA integration"/>
    <property type="evidence" value="ECO:0007669"/>
    <property type="project" value="InterPro"/>
</dbReference>
<dbReference type="InterPro" id="IPR041588">
    <property type="entry name" value="Integrase_H2C2"/>
</dbReference>
<gene>
    <name evidence="10" type="primary">TY3B-I_1034</name>
    <name evidence="10" type="ORF">AVEN_200210_1</name>
</gene>
<dbReference type="Pfam" id="PF17917">
    <property type="entry name" value="RT_RNaseH"/>
    <property type="match status" value="1"/>
</dbReference>
<keyword evidence="5" id="KW-0255">Endonuclease</keyword>
<dbReference type="CDD" id="cd01647">
    <property type="entry name" value="RT_LTR"/>
    <property type="match status" value="1"/>
</dbReference>
<dbReference type="Pfam" id="PF00078">
    <property type="entry name" value="RVT_1"/>
    <property type="match status" value="1"/>
</dbReference>
<dbReference type="FunFam" id="3.30.420.10:FF:000063">
    <property type="entry name" value="Retrovirus-related Pol polyprotein from transposon 297-like Protein"/>
    <property type="match status" value="1"/>
</dbReference>
<protein>
    <recommendedName>
        <fullName evidence="1">RNA-directed DNA polymerase</fullName>
        <ecNumber evidence="1">2.7.7.49</ecNumber>
    </recommendedName>
</protein>
<evidence type="ECO:0000256" key="5">
    <source>
        <dbReference type="ARBA" id="ARBA00022759"/>
    </source>
</evidence>
<dbReference type="InterPro" id="IPR012337">
    <property type="entry name" value="RNaseH-like_sf"/>
</dbReference>
<proteinExistence type="predicted"/>
<dbReference type="Gene3D" id="3.30.70.270">
    <property type="match status" value="2"/>
</dbReference>
<evidence type="ECO:0000256" key="7">
    <source>
        <dbReference type="ARBA" id="ARBA00022918"/>
    </source>
</evidence>
<reference evidence="10 11" key="1">
    <citation type="journal article" date="2019" name="Sci. Rep.">
        <title>Orb-weaving spider Araneus ventricosus genome elucidates the spidroin gene catalogue.</title>
        <authorList>
            <person name="Kono N."/>
            <person name="Nakamura H."/>
            <person name="Ohtoshi R."/>
            <person name="Moran D.A.P."/>
            <person name="Shinohara A."/>
            <person name="Yoshida Y."/>
            <person name="Fujiwara M."/>
            <person name="Mori M."/>
            <person name="Tomita M."/>
            <person name="Arakawa K."/>
        </authorList>
    </citation>
    <scope>NUCLEOTIDE SEQUENCE [LARGE SCALE GENOMIC DNA]</scope>
</reference>
<evidence type="ECO:0000313" key="10">
    <source>
        <dbReference type="EMBL" id="GBN46156.1"/>
    </source>
</evidence>
<dbReference type="GO" id="GO:0003964">
    <property type="term" value="F:RNA-directed DNA polymerase activity"/>
    <property type="evidence" value="ECO:0007669"/>
    <property type="project" value="UniProtKB-KW"/>
</dbReference>
<feature type="domain" description="Integrase catalytic" evidence="9">
    <location>
        <begin position="647"/>
        <end position="807"/>
    </location>
</feature>
<dbReference type="InterPro" id="IPR043128">
    <property type="entry name" value="Rev_trsase/Diguanyl_cyclase"/>
</dbReference>
<keyword evidence="4" id="KW-0540">Nuclease</keyword>
<dbReference type="InterPro" id="IPR001584">
    <property type="entry name" value="Integrase_cat-core"/>
</dbReference>
<dbReference type="InterPro" id="IPR041373">
    <property type="entry name" value="RT_RNaseH"/>
</dbReference>
<dbReference type="GO" id="GO:0016787">
    <property type="term" value="F:hydrolase activity"/>
    <property type="evidence" value="ECO:0007669"/>
    <property type="project" value="UniProtKB-KW"/>
</dbReference>
<dbReference type="GO" id="GO:0004519">
    <property type="term" value="F:endonuclease activity"/>
    <property type="evidence" value="ECO:0007669"/>
    <property type="project" value="UniProtKB-KW"/>
</dbReference>
<evidence type="ECO:0000259" key="8">
    <source>
        <dbReference type="PROSITE" id="PS50878"/>
    </source>
</evidence>
<dbReference type="PROSITE" id="PS50994">
    <property type="entry name" value="INTEGRASE"/>
    <property type="match status" value="1"/>
</dbReference>
<organism evidence="10 11">
    <name type="scientific">Araneus ventricosus</name>
    <name type="common">Orbweaver spider</name>
    <name type="synonym">Epeira ventricosa</name>
    <dbReference type="NCBI Taxonomy" id="182803"/>
    <lineage>
        <taxon>Eukaryota</taxon>
        <taxon>Metazoa</taxon>
        <taxon>Ecdysozoa</taxon>
        <taxon>Arthropoda</taxon>
        <taxon>Chelicerata</taxon>
        <taxon>Arachnida</taxon>
        <taxon>Araneae</taxon>
        <taxon>Araneomorphae</taxon>
        <taxon>Entelegynae</taxon>
        <taxon>Araneoidea</taxon>
        <taxon>Araneidae</taxon>
        <taxon>Araneus</taxon>
    </lineage>
</organism>
<dbReference type="PROSITE" id="PS50878">
    <property type="entry name" value="RT_POL"/>
    <property type="match status" value="1"/>
</dbReference>
<evidence type="ECO:0000256" key="4">
    <source>
        <dbReference type="ARBA" id="ARBA00022722"/>
    </source>
</evidence>
<keyword evidence="2" id="KW-0808">Transferase</keyword>
<dbReference type="FunFam" id="1.10.340.70:FF:000003">
    <property type="entry name" value="Protein CBG25708"/>
    <property type="match status" value="1"/>
</dbReference>
<dbReference type="InterPro" id="IPR043502">
    <property type="entry name" value="DNA/RNA_pol_sf"/>
</dbReference>
<dbReference type="Gene3D" id="3.10.10.10">
    <property type="entry name" value="HIV Type 1 Reverse Transcriptase, subunit A, domain 1"/>
    <property type="match status" value="1"/>
</dbReference>
<dbReference type="GO" id="GO:0042575">
    <property type="term" value="C:DNA polymerase complex"/>
    <property type="evidence" value="ECO:0007669"/>
    <property type="project" value="UniProtKB-ARBA"/>
</dbReference>
<sequence length="861" mass="98182">METTNIVLEAYGSYKLRPVGMINLLCSIENKQANINFVIIENSKSKPLLGLEGCIKLNLVKCIDKVSVNMYQTRTKQFIENNKEIFTGVGKFEGKYTIKLKENAVPIARPPRRIPVSLRPKLEEKFKKLENEGIIAKVDNPQGWVSNLVVVEKTDGSIRLCLDPKDLNKVIKRDYVLIPKIEELVSKLTNKKVFSVLDLNDGFFQIELDDKSSDLCTFSSPFGCYKFLRLPMGLSCAPEIFQKRNEANFSDIPGVLVYFDDLFIEGDTIEQHDEILGKVIKRTKELNIKFNQNKIQLKVPEVKYLGYRFSSEGMKPDPDYVQAASTISAPLRELLKKSTVWHWLPVHETALKTLKYKIASAPVLSVFNSSKSIVIQADSSKDGLGCCLLQDGRPIAFASRSLTETEKGYAQIEKEFLSIVFAVTKSNYFIYGRQVEMLTDHKTLVSIMSKSVGNVISPKLQRMKIKLLKYQLSLTYLPGKYMYIADLLSRAYIVKPLKDDIEMTELVHSLTKHLQISESRKKEFKEATLSDVGLSHVLKFWNEGWPSNGQNISPEAWECFKFRDNIYVEEGLVFLNDRVIVPVSLRSEMLNILHQAHCGMEKAKVRTRQVLFWPGITKDIENMVSKCKTCERYRPRNVKEPLICHEVPNLPHEKIGTDICEHGGNSYLIIGCYLSKWLDIIKLSNKTSDEIIAKLKAVFSTHGIPKIIVCDNMPFASIKMKKFSREWGFQIVNSSLRYAKSNGFAEKMVGIAKSILRKAGTETNKISEALLAHRNTPISGTNVSPAQVLMSRCLRTRLPATNSVLQPRVIKKFRTHLKLKRDKSKHYYDKQAHGRPEFKEGESVLFWVNNQWEPAEIIKKM</sequence>
<evidence type="ECO:0000256" key="3">
    <source>
        <dbReference type="ARBA" id="ARBA00022695"/>
    </source>
</evidence>
<dbReference type="GO" id="GO:0003676">
    <property type="term" value="F:nucleic acid binding"/>
    <property type="evidence" value="ECO:0007669"/>
    <property type="project" value="InterPro"/>
</dbReference>
<dbReference type="CDD" id="cd09274">
    <property type="entry name" value="RNase_HI_RT_Ty3"/>
    <property type="match status" value="1"/>
</dbReference>
<dbReference type="Pfam" id="PF17921">
    <property type="entry name" value="Integrase_H2C2"/>
    <property type="match status" value="1"/>
</dbReference>
<dbReference type="Proteomes" id="UP000499080">
    <property type="component" value="Unassembled WGS sequence"/>
</dbReference>
<keyword evidence="7" id="KW-0695">RNA-directed DNA polymerase</keyword>
<dbReference type="PANTHER" id="PTHR37984">
    <property type="entry name" value="PROTEIN CBG26694"/>
    <property type="match status" value="1"/>
</dbReference>
<keyword evidence="6" id="KW-0378">Hydrolase</keyword>
<dbReference type="SUPFAM" id="SSF56672">
    <property type="entry name" value="DNA/RNA polymerases"/>
    <property type="match status" value="1"/>
</dbReference>
<keyword evidence="11" id="KW-1185">Reference proteome</keyword>
<dbReference type="Gene3D" id="3.30.420.10">
    <property type="entry name" value="Ribonuclease H-like superfamily/Ribonuclease H"/>
    <property type="match status" value="1"/>
</dbReference>
<accession>A0A4Y2P813</accession>
<dbReference type="Gene3D" id="1.10.340.70">
    <property type="match status" value="1"/>
</dbReference>
<feature type="domain" description="Reverse transcriptase" evidence="8">
    <location>
        <begin position="132"/>
        <end position="309"/>
    </location>
</feature>
<dbReference type="InterPro" id="IPR000477">
    <property type="entry name" value="RT_dom"/>
</dbReference>
<dbReference type="OrthoDB" id="6512428at2759"/>
<comment type="caution">
    <text evidence="10">The sequence shown here is derived from an EMBL/GenBank/DDBJ whole genome shotgun (WGS) entry which is preliminary data.</text>
</comment>
<evidence type="ECO:0000256" key="6">
    <source>
        <dbReference type="ARBA" id="ARBA00022801"/>
    </source>
</evidence>
<keyword evidence="3" id="KW-0548">Nucleotidyltransferase</keyword>
<dbReference type="PANTHER" id="PTHR37984:SF8">
    <property type="entry name" value="CCHC-TYPE DOMAIN-CONTAINING PROTEIN"/>
    <property type="match status" value="1"/>
</dbReference>
<dbReference type="InterPro" id="IPR036397">
    <property type="entry name" value="RNaseH_sf"/>
</dbReference>
<dbReference type="EC" id="2.7.7.49" evidence="1"/>
<dbReference type="SUPFAM" id="SSF53098">
    <property type="entry name" value="Ribonuclease H-like"/>
    <property type="match status" value="1"/>
</dbReference>